<comment type="caution">
    <text evidence="2">The sequence shown here is derived from an EMBL/GenBank/DDBJ whole genome shotgun (WGS) entry which is preliminary data.</text>
</comment>
<keyword evidence="3" id="KW-1185">Reference proteome</keyword>
<proteinExistence type="predicted"/>
<dbReference type="Proteomes" id="UP000192578">
    <property type="component" value="Unassembled WGS sequence"/>
</dbReference>
<evidence type="ECO:0000256" key="1">
    <source>
        <dbReference type="SAM" id="Phobius"/>
    </source>
</evidence>
<feature type="transmembrane region" description="Helical" evidence="1">
    <location>
        <begin position="12"/>
        <end position="33"/>
    </location>
</feature>
<feature type="transmembrane region" description="Helical" evidence="1">
    <location>
        <begin position="61"/>
        <end position="83"/>
    </location>
</feature>
<evidence type="ECO:0000313" key="3">
    <source>
        <dbReference type="Proteomes" id="UP000192578"/>
    </source>
</evidence>
<keyword evidence="1" id="KW-0812">Transmembrane</keyword>
<keyword evidence="1" id="KW-1133">Transmembrane helix</keyword>
<keyword evidence="1" id="KW-0472">Membrane</keyword>
<name>A0A1W0WPE5_HYPEX</name>
<protein>
    <submittedName>
        <fullName evidence="2">Uncharacterized protein</fullName>
    </submittedName>
</protein>
<gene>
    <name evidence="2" type="ORF">BV898_08791</name>
</gene>
<accession>A0A1W0WPE5</accession>
<dbReference type="EMBL" id="MTYJ01000066">
    <property type="protein sequence ID" value="OQV17074.1"/>
    <property type="molecule type" value="Genomic_DNA"/>
</dbReference>
<reference evidence="3" key="1">
    <citation type="submission" date="2017-01" db="EMBL/GenBank/DDBJ databases">
        <title>Comparative genomics of anhydrobiosis in the tardigrade Hypsibius dujardini.</title>
        <authorList>
            <person name="Yoshida Y."/>
            <person name="Koutsovoulos G."/>
            <person name="Laetsch D."/>
            <person name="Stevens L."/>
            <person name="Kumar S."/>
            <person name="Horikawa D."/>
            <person name="Ishino K."/>
            <person name="Komine S."/>
            <person name="Tomita M."/>
            <person name="Blaxter M."/>
            <person name="Arakawa K."/>
        </authorList>
    </citation>
    <scope>NUCLEOTIDE SEQUENCE [LARGE SCALE GENOMIC DNA]</scope>
    <source>
        <strain evidence="3">Z151</strain>
    </source>
</reference>
<sequence length="193" mass="21380">MQVILSFQRVSSRSAVAAMLVVAWVPVPVYLAALSPSSVGMVRTIVNHQCAFTPTRITPAMAIVLLSLYTPELFLAICMFVIARKARQVNREDRRQALARLRGSSGNTNGQSHLAILTFTARRRTHVRRMEVATMLGACFGLGVLTGLPFCVLSFAFPGYLHRTPLANLWPTFLLHVGWTFDPVSVRLIADVW</sequence>
<organism evidence="2 3">
    <name type="scientific">Hypsibius exemplaris</name>
    <name type="common">Freshwater tardigrade</name>
    <dbReference type="NCBI Taxonomy" id="2072580"/>
    <lineage>
        <taxon>Eukaryota</taxon>
        <taxon>Metazoa</taxon>
        <taxon>Ecdysozoa</taxon>
        <taxon>Tardigrada</taxon>
        <taxon>Eutardigrada</taxon>
        <taxon>Parachela</taxon>
        <taxon>Hypsibioidea</taxon>
        <taxon>Hypsibiidae</taxon>
        <taxon>Hypsibius</taxon>
    </lineage>
</organism>
<dbReference type="Gene3D" id="1.20.1070.10">
    <property type="entry name" value="Rhodopsin 7-helix transmembrane proteins"/>
    <property type="match status" value="1"/>
</dbReference>
<evidence type="ECO:0000313" key="2">
    <source>
        <dbReference type="EMBL" id="OQV17074.1"/>
    </source>
</evidence>
<feature type="transmembrane region" description="Helical" evidence="1">
    <location>
        <begin position="132"/>
        <end position="157"/>
    </location>
</feature>
<dbReference type="AlphaFoldDB" id="A0A1W0WPE5"/>